<dbReference type="EMBL" id="NCKW01016905">
    <property type="protein sequence ID" value="POM60265.1"/>
    <property type="molecule type" value="Genomic_DNA"/>
</dbReference>
<comment type="caution">
    <text evidence="2">The sequence shown here is derived from an EMBL/GenBank/DDBJ whole genome shotgun (WGS) entry which is preliminary data.</text>
</comment>
<keyword evidence="3" id="KW-1185">Reference proteome</keyword>
<organism evidence="2 3">
    <name type="scientific">Phytophthora palmivora</name>
    <dbReference type="NCBI Taxonomy" id="4796"/>
    <lineage>
        <taxon>Eukaryota</taxon>
        <taxon>Sar</taxon>
        <taxon>Stramenopiles</taxon>
        <taxon>Oomycota</taxon>
        <taxon>Peronosporomycetes</taxon>
        <taxon>Peronosporales</taxon>
        <taxon>Peronosporaceae</taxon>
        <taxon>Phytophthora</taxon>
    </lineage>
</organism>
<name>A0A2P4X3Y4_9STRA</name>
<evidence type="ECO:0000259" key="1">
    <source>
        <dbReference type="Pfam" id="PF07727"/>
    </source>
</evidence>
<protein>
    <submittedName>
        <fullName evidence="2">Retrovirus-related pol Polyprotein</fullName>
    </submittedName>
</protein>
<gene>
    <name evidence="2" type="ORF">PHPALM_30897</name>
</gene>
<evidence type="ECO:0000313" key="2">
    <source>
        <dbReference type="EMBL" id="POM60265.1"/>
    </source>
</evidence>
<dbReference type="Pfam" id="PF07727">
    <property type="entry name" value="RVT_2"/>
    <property type="match status" value="1"/>
</dbReference>
<accession>A0A2P4X3Y4</accession>
<evidence type="ECO:0000313" key="3">
    <source>
        <dbReference type="Proteomes" id="UP000237271"/>
    </source>
</evidence>
<sequence>MENWRESQGINLVPYAPDGKWTSNEVKIPRTFREAMRSEQKEEWKMAMENEMQVLRKRGVLAAIEELPDGEHAIDTKWVYDVKVDESGYVTRFRARIVAKESKQVPGMDFILTHSP</sequence>
<dbReference type="Proteomes" id="UP000237271">
    <property type="component" value="Unassembled WGS sequence"/>
</dbReference>
<dbReference type="InterPro" id="IPR013103">
    <property type="entry name" value="RVT_2"/>
</dbReference>
<proteinExistence type="predicted"/>
<feature type="domain" description="Reverse transcriptase Ty1/copia-type" evidence="1">
    <location>
        <begin position="66"/>
        <end position="116"/>
    </location>
</feature>
<reference evidence="2 3" key="1">
    <citation type="journal article" date="2017" name="Genome Biol. Evol.">
        <title>Phytophthora megakarya and P. palmivora, closely related causal agents of cacao black pod rot, underwent increases in genome sizes and gene numbers by different mechanisms.</title>
        <authorList>
            <person name="Ali S.S."/>
            <person name="Shao J."/>
            <person name="Lary D.J."/>
            <person name="Kronmiller B."/>
            <person name="Shen D."/>
            <person name="Strem M.D."/>
            <person name="Amoako-Attah I."/>
            <person name="Akrofi A.Y."/>
            <person name="Begoude B.A."/>
            <person name="Ten Hoopen G.M."/>
            <person name="Coulibaly K."/>
            <person name="Kebe B.I."/>
            <person name="Melnick R.L."/>
            <person name="Guiltinan M.J."/>
            <person name="Tyler B.M."/>
            <person name="Meinhardt L.W."/>
            <person name="Bailey B.A."/>
        </authorList>
    </citation>
    <scope>NUCLEOTIDE SEQUENCE [LARGE SCALE GENOMIC DNA]</scope>
    <source>
        <strain evidence="3">sbr112.9</strain>
    </source>
</reference>
<dbReference type="AlphaFoldDB" id="A0A2P4X3Y4"/>
<dbReference type="OrthoDB" id="126447at2759"/>